<keyword evidence="2" id="KW-1185">Reference proteome</keyword>
<dbReference type="GO" id="GO:0003697">
    <property type="term" value="F:single-stranded DNA binding"/>
    <property type="evidence" value="ECO:0007669"/>
    <property type="project" value="InterPro"/>
</dbReference>
<dbReference type="EMBL" id="JAGSGD010000001">
    <property type="protein sequence ID" value="MBR7619161.1"/>
    <property type="molecule type" value="Genomic_DNA"/>
</dbReference>
<organism evidence="1 2">
    <name type="scientific">Phenylobacterium glaciei</name>
    <dbReference type="NCBI Taxonomy" id="2803784"/>
    <lineage>
        <taxon>Bacteria</taxon>
        <taxon>Pseudomonadati</taxon>
        <taxon>Pseudomonadota</taxon>
        <taxon>Alphaproteobacteria</taxon>
        <taxon>Caulobacterales</taxon>
        <taxon>Caulobacteraceae</taxon>
        <taxon>Phenylobacterium</taxon>
    </lineage>
</organism>
<dbReference type="Pfam" id="PF02586">
    <property type="entry name" value="SRAP"/>
    <property type="match status" value="1"/>
</dbReference>
<dbReference type="Gene3D" id="3.90.1680.10">
    <property type="entry name" value="SOS response associated peptidase-like"/>
    <property type="match status" value="1"/>
</dbReference>
<protein>
    <submittedName>
        <fullName evidence="1">SOS response-associated peptidase</fullName>
    </submittedName>
</protein>
<sequence>MCNEYARTKSLDELIAQFSSAFDPPPLFAWENDHTPNDLVGKASVKIRDTAPIFRLQDGKLVASMTPWAWPGPGGKPVFNFKSEGRDFSHNDRVLIFADAFFEYTAPLAAKVKLKDRHQFTMTGQDWFWIAGIVKEGCFSMLTTRPGPDVAPYHDRGIIPLAPRDGLDWLTLARPQAEILEPPPAGALTVETLRKDGVERGGGDLFAP</sequence>
<evidence type="ECO:0000313" key="2">
    <source>
        <dbReference type="Proteomes" id="UP000622580"/>
    </source>
</evidence>
<accession>A0A941CYW2</accession>
<reference evidence="1" key="1">
    <citation type="submission" date="2021-04" db="EMBL/GenBank/DDBJ databases">
        <title>Draft genome assembly of strain Phenylobacterium sp. 20VBR1 using MiniION and Illumina platforms.</title>
        <authorList>
            <person name="Thomas F.A."/>
            <person name="Krishnan K.P."/>
            <person name="Sinha R.K."/>
        </authorList>
    </citation>
    <scope>NUCLEOTIDE SEQUENCE</scope>
    <source>
        <strain evidence="1">20VBR1</strain>
    </source>
</reference>
<dbReference type="InterPro" id="IPR003738">
    <property type="entry name" value="SRAP"/>
</dbReference>
<dbReference type="InterPro" id="IPR036590">
    <property type="entry name" value="SRAP-like"/>
</dbReference>
<proteinExistence type="predicted"/>
<name>A0A941CYW2_9CAUL</name>
<dbReference type="GO" id="GO:0106300">
    <property type="term" value="P:protein-DNA covalent cross-linking repair"/>
    <property type="evidence" value="ECO:0007669"/>
    <property type="project" value="InterPro"/>
</dbReference>
<gene>
    <name evidence="1" type="ORF">JKL49_07135</name>
</gene>
<dbReference type="AlphaFoldDB" id="A0A941CYW2"/>
<dbReference type="SUPFAM" id="SSF143081">
    <property type="entry name" value="BB1717-like"/>
    <property type="match status" value="1"/>
</dbReference>
<dbReference type="RefSeq" id="WP_215339355.1">
    <property type="nucleotide sequence ID" value="NZ_JAGSGD010000001.1"/>
</dbReference>
<comment type="caution">
    <text evidence="1">The sequence shown here is derived from an EMBL/GenBank/DDBJ whole genome shotgun (WGS) entry which is preliminary data.</text>
</comment>
<evidence type="ECO:0000313" key="1">
    <source>
        <dbReference type="EMBL" id="MBR7619161.1"/>
    </source>
</evidence>
<dbReference type="Proteomes" id="UP000622580">
    <property type="component" value="Unassembled WGS sequence"/>
</dbReference>